<dbReference type="InterPro" id="IPR002018">
    <property type="entry name" value="CarbesteraseB"/>
</dbReference>
<organism evidence="2 3">
    <name type="scientific">Dacryopinax primogenitus (strain DJM 731)</name>
    <name type="common">Brown rot fungus</name>
    <dbReference type="NCBI Taxonomy" id="1858805"/>
    <lineage>
        <taxon>Eukaryota</taxon>
        <taxon>Fungi</taxon>
        <taxon>Dikarya</taxon>
        <taxon>Basidiomycota</taxon>
        <taxon>Agaricomycotina</taxon>
        <taxon>Dacrymycetes</taxon>
        <taxon>Dacrymycetales</taxon>
        <taxon>Dacrymycetaceae</taxon>
        <taxon>Dacryopinax</taxon>
    </lineage>
</organism>
<evidence type="ECO:0000313" key="2">
    <source>
        <dbReference type="EMBL" id="EJU06418.1"/>
    </source>
</evidence>
<dbReference type="OrthoDB" id="408631at2759"/>
<evidence type="ECO:0000259" key="1">
    <source>
        <dbReference type="Pfam" id="PF00135"/>
    </source>
</evidence>
<dbReference type="RefSeq" id="XP_040633312.1">
    <property type="nucleotide sequence ID" value="XM_040767746.1"/>
</dbReference>
<dbReference type="STRING" id="1858805.M5GH09"/>
<proteinExistence type="predicted"/>
<feature type="domain" description="Carboxylesterase type B" evidence="1">
    <location>
        <begin position="24"/>
        <end position="93"/>
    </location>
</feature>
<gene>
    <name evidence="2" type="ORF">DACRYDRAFT_103363</name>
</gene>
<sequence>MYTSASEYVIDFGALKADFLSYDSMNSWYGIRYAQPPTGALRWIPPQDIEKKNNYASMGAMNATVLGPECTQGVPYWSSPNGTFTFPPAGQEDWLPAYKLMFYAGTELHGATGGSVYNTLSANATTGYNATIGAYMKYWYLSFNTHSDPNAVSYSGMDKPNWPSYNNGTSFNFPAMQVNYTQIGVVHDWDASTQCDFFHGMSYVVRN</sequence>
<dbReference type="InterPro" id="IPR029058">
    <property type="entry name" value="AB_hydrolase_fold"/>
</dbReference>
<accession>M5GH09</accession>
<name>M5GH09_DACPD</name>
<evidence type="ECO:0000313" key="3">
    <source>
        <dbReference type="Proteomes" id="UP000030653"/>
    </source>
</evidence>
<protein>
    <recommendedName>
        <fullName evidence="1">Carboxylesterase type B domain-containing protein</fullName>
    </recommendedName>
</protein>
<dbReference type="Proteomes" id="UP000030653">
    <property type="component" value="Unassembled WGS sequence"/>
</dbReference>
<dbReference type="GeneID" id="63682808"/>
<dbReference type="Pfam" id="PF00135">
    <property type="entry name" value="COesterase"/>
    <property type="match status" value="1"/>
</dbReference>
<reference evidence="2 3" key="1">
    <citation type="journal article" date="2012" name="Science">
        <title>The Paleozoic origin of enzymatic lignin decomposition reconstructed from 31 fungal genomes.</title>
        <authorList>
            <person name="Floudas D."/>
            <person name="Binder M."/>
            <person name="Riley R."/>
            <person name="Barry K."/>
            <person name="Blanchette R.A."/>
            <person name="Henrissat B."/>
            <person name="Martinez A.T."/>
            <person name="Otillar R."/>
            <person name="Spatafora J.W."/>
            <person name="Yadav J.S."/>
            <person name="Aerts A."/>
            <person name="Benoit I."/>
            <person name="Boyd A."/>
            <person name="Carlson A."/>
            <person name="Copeland A."/>
            <person name="Coutinho P.M."/>
            <person name="de Vries R.P."/>
            <person name="Ferreira P."/>
            <person name="Findley K."/>
            <person name="Foster B."/>
            <person name="Gaskell J."/>
            <person name="Glotzer D."/>
            <person name="Gorecki P."/>
            <person name="Heitman J."/>
            <person name="Hesse C."/>
            <person name="Hori C."/>
            <person name="Igarashi K."/>
            <person name="Jurgens J.A."/>
            <person name="Kallen N."/>
            <person name="Kersten P."/>
            <person name="Kohler A."/>
            <person name="Kuees U."/>
            <person name="Kumar T.K.A."/>
            <person name="Kuo A."/>
            <person name="LaButti K."/>
            <person name="Larrondo L.F."/>
            <person name="Lindquist E."/>
            <person name="Ling A."/>
            <person name="Lombard V."/>
            <person name="Lucas S."/>
            <person name="Lundell T."/>
            <person name="Martin R."/>
            <person name="McLaughlin D.J."/>
            <person name="Morgenstern I."/>
            <person name="Morin E."/>
            <person name="Murat C."/>
            <person name="Nagy L.G."/>
            <person name="Nolan M."/>
            <person name="Ohm R.A."/>
            <person name="Patyshakuliyeva A."/>
            <person name="Rokas A."/>
            <person name="Ruiz-Duenas F.J."/>
            <person name="Sabat G."/>
            <person name="Salamov A."/>
            <person name="Samejima M."/>
            <person name="Schmutz J."/>
            <person name="Slot J.C."/>
            <person name="St John F."/>
            <person name="Stenlid J."/>
            <person name="Sun H."/>
            <person name="Sun S."/>
            <person name="Syed K."/>
            <person name="Tsang A."/>
            <person name="Wiebenga A."/>
            <person name="Young D."/>
            <person name="Pisabarro A."/>
            <person name="Eastwood D.C."/>
            <person name="Martin F."/>
            <person name="Cullen D."/>
            <person name="Grigoriev I.V."/>
            <person name="Hibbett D.S."/>
        </authorList>
    </citation>
    <scope>NUCLEOTIDE SEQUENCE [LARGE SCALE GENOMIC DNA]</scope>
    <source>
        <strain evidence="2 3">DJM-731 SS1</strain>
    </source>
</reference>
<dbReference type="Gene3D" id="3.40.50.1820">
    <property type="entry name" value="alpha/beta hydrolase"/>
    <property type="match status" value="1"/>
</dbReference>
<dbReference type="PANTHER" id="PTHR45570">
    <property type="entry name" value="CARBOXYLIC ESTER HYDROLASE"/>
    <property type="match status" value="1"/>
</dbReference>
<dbReference type="SUPFAM" id="SSF53474">
    <property type="entry name" value="alpha/beta-Hydrolases"/>
    <property type="match status" value="1"/>
</dbReference>
<keyword evidence="3" id="KW-1185">Reference proteome</keyword>
<dbReference type="EMBL" id="JH795855">
    <property type="protein sequence ID" value="EJU06418.1"/>
    <property type="molecule type" value="Genomic_DNA"/>
</dbReference>
<dbReference type="HOGENOM" id="CLU_1326336_0_0_1"/>
<dbReference type="AlphaFoldDB" id="M5GH09"/>